<dbReference type="Pfam" id="PF12796">
    <property type="entry name" value="Ank_2"/>
    <property type="match status" value="2"/>
</dbReference>
<dbReference type="Proteomes" id="UP000494165">
    <property type="component" value="Unassembled WGS sequence"/>
</dbReference>
<accession>A0A8S1E7T9</accession>
<dbReference type="OrthoDB" id="3246549at2759"/>
<evidence type="ECO:0000256" key="1">
    <source>
        <dbReference type="ARBA" id="ARBA00022737"/>
    </source>
</evidence>
<dbReference type="InterPro" id="IPR036770">
    <property type="entry name" value="Ankyrin_rpt-contain_sf"/>
</dbReference>
<keyword evidence="1" id="KW-0677">Repeat</keyword>
<comment type="caution">
    <text evidence="4">The sequence shown here is derived from an EMBL/GenBank/DDBJ whole genome shotgun (WGS) entry which is preliminary data.</text>
</comment>
<protein>
    <submittedName>
        <fullName evidence="4">Uncharacterized protein</fullName>
    </submittedName>
</protein>
<dbReference type="PANTHER" id="PTHR24198:SF165">
    <property type="entry name" value="ANKYRIN REPEAT-CONTAINING PROTEIN-RELATED"/>
    <property type="match status" value="1"/>
</dbReference>
<name>A0A8S1E7T9_9INSE</name>
<dbReference type="PANTHER" id="PTHR24198">
    <property type="entry name" value="ANKYRIN REPEAT AND PROTEIN KINASE DOMAIN-CONTAINING PROTEIN"/>
    <property type="match status" value="1"/>
</dbReference>
<proteinExistence type="predicted"/>
<evidence type="ECO:0000256" key="3">
    <source>
        <dbReference type="PROSITE-ProRule" id="PRU00023"/>
    </source>
</evidence>
<dbReference type="AlphaFoldDB" id="A0A8S1E7T9"/>
<dbReference type="SUPFAM" id="SSF48403">
    <property type="entry name" value="Ankyrin repeat"/>
    <property type="match status" value="1"/>
</dbReference>
<organism evidence="4 5">
    <name type="scientific">Cloeon dipterum</name>
    <dbReference type="NCBI Taxonomy" id="197152"/>
    <lineage>
        <taxon>Eukaryota</taxon>
        <taxon>Metazoa</taxon>
        <taxon>Ecdysozoa</taxon>
        <taxon>Arthropoda</taxon>
        <taxon>Hexapoda</taxon>
        <taxon>Insecta</taxon>
        <taxon>Pterygota</taxon>
        <taxon>Palaeoptera</taxon>
        <taxon>Ephemeroptera</taxon>
        <taxon>Pisciforma</taxon>
        <taxon>Baetidae</taxon>
        <taxon>Cloeon</taxon>
    </lineage>
</organism>
<feature type="repeat" description="ANK" evidence="3">
    <location>
        <begin position="149"/>
        <end position="181"/>
    </location>
</feature>
<dbReference type="SMART" id="SM00248">
    <property type="entry name" value="ANK"/>
    <property type="match status" value="5"/>
</dbReference>
<keyword evidence="5" id="KW-1185">Reference proteome</keyword>
<sequence length="269" mass="30037">MSSLKKLSDMNHFTNKINVGLTPLMLVARDEDLGNCLNLLEKGGNVEAETIFGATLLHFAALNEDHGNEIIWFFVNEKKLDFKKKDQDGEEAIFYAIRKCNFRVAQVLLEMWRAETNNLMHFVITQQRSDVAPLVHAWNPSLIHEVDSAKRNALHLAAEHADLNFCQWLVKEGIDVASESPFVGTALHRTPLNTLHGREMVKFFASKGLDVSGEIEVSGVTPLQGALCLGNLGVAEELLKHGAVQWRIFAFWARGTFGLKGPPKEANTY</sequence>
<reference evidence="4 5" key="1">
    <citation type="submission" date="2020-04" db="EMBL/GenBank/DDBJ databases">
        <authorList>
            <person name="Alioto T."/>
            <person name="Alioto T."/>
            <person name="Gomez Garrido J."/>
        </authorList>
    </citation>
    <scope>NUCLEOTIDE SEQUENCE [LARGE SCALE GENOMIC DNA]</scope>
</reference>
<dbReference type="EMBL" id="CADEPI010000468">
    <property type="protein sequence ID" value="CAB3386299.1"/>
    <property type="molecule type" value="Genomic_DNA"/>
</dbReference>
<dbReference type="PROSITE" id="PS50088">
    <property type="entry name" value="ANK_REPEAT"/>
    <property type="match status" value="1"/>
</dbReference>
<evidence type="ECO:0000313" key="5">
    <source>
        <dbReference type="Proteomes" id="UP000494165"/>
    </source>
</evidence>
<dbReference type="Gene3D" id="1.25.40.20">
    <property type="entry name" value="Ankyrin repeat-containing domain"/>
    <property type="match status" value="2"/>
</dbReference>
<evidence type="ECO:0000256" key="2">
    <source>
        <dbReference type="ARBA" id="ARBA00023043"/>
    </source>
</evidence>
<evidence type="ECO:0000313" key="4">
    <source>
        <dbReference type="EMBL" id="CAB3386299.1"/>
    </source>
</evidence>
<dbReference type="InterPro" id="IPR002110">
    <property type="entry name" value="Ankyrin_rpt"/>
</dbReference>
<gene>
    <name evidence="4" type="ORF">CLODIP_2_CD04185</name>
</gene>
<keyword evidence="2 3" id="KW-0040">ANK repeat</keyword>